<comment type="caution">
    <text evidence="4">The sequence shown here is derived from an EMBL/GenBank/DDBJ whole genome shotgun (WGS) entry which is preliminary data.</text>
</comment>
<dbReference type="InterPro" id="IPR036291">
    <property type="entry name" value="NAD(P)-bd_dom_sf"/>
</dbReference>
<sequence length="517" mass="54846">MPAPAGIAAFLPVAYVPGRPSLAERVPVTRLSSKSLAGLPASVRRPGYDRAALKPGIVHLGLGAFARAHLAEYTDDALEHAFGAWGIVGASLQRPDQRDRLKPQDGLYTFLKRAPEGPELRVIGSVLDVLVAPESPAALIARLAAAETRIVSLTVTEKGYCHDPATGKLKESHPDIVHDLEHPNAPRSAVGLLVAALRVRMAEGLAPFTAMSCDNLPHNGKVLAGLVRDFAALRDDKLAAWIQANGAFPATMVDRIVPATTDADIAEVAALLGAEDAAPVIGEPFRQWAIQDVFVSGRPDWQVAGAQMVSEVAPFEFMKLRMLNGAHSCLAYLGYLAGHETVAQASADPVLARVLEGLWAEVIPTVPAPEGVDLAEYGRALLARFRNPAIRHRTWQIAMDGSQKLPQRLLGTIRDRLKAGAPIDHLALAVAAWMRYVTGTDETGATIDVRDPLAAEFARISASAGRNAQALSQGLIGIEAIFGTDLPREAAFTSAVARQLDSLFAKGAKATAAAVRG</sequence>
<dbReference type="RefSeq" id="WP_114831610.1">
    <property type="nucleotide sequence ID" value="NZ_QQTO01000037.1"/>
</dbReference>
<dbReference type="OrthoDB" id="271711at2"/>
<evidence type="ECO:0000256" key="1">
    <source>
        <dbReference type="ARBA" id="ARBA00023002"/>
    </source>
</evidence>
<dbReference type="Gene3D" id="1.10.1040.10">
    <property type="entry name" value="N-(1-d-carboxylethyl)-l-norvaline Dehydrogenase, domain 2"/>
    <property type="match status" value="1"/>
</dbReference>
<dbReference type="SUPFAM" id="SSF51735">
    <property type="entry name" value="NAD(P)-binding Rossmann-fold domains"/>
    <property type="match status" value="1"/>
</dbReference>
<dbReference type="Proteomes" id="UP000255207">
    <property type="component" value="Unassembled WGS sequence"/>
</dbReference>
<gene>
    <name evidence="4" type="ORF">DWE98_22780</name>
</gene>
<dbReference type="InterPro" id="IPR013131">
    <property type="entry name" value="Mannitol_DH_N"/>
</dbReference>
<dbReference type="InterPro" id="IPR008927">
    <property type="entry name" value="6-PGluconate_DH-like_C_sf"/>
</dbReference>
<name>A0A370L0M0_9HYPH</name>
<protein>
    <submittedName>
        <fullName evidence="4">Mannitol dehydrogenase family protein</fullName>
    </submittedName>
</protein>
<proteinExistence type="predicted"/>
<evidence type="ECO:0000313" key="5">
    <source>
        <dbReference type="Proteomes" id="UP000255207"/>
    </source>
</evidence>
<dbReference type="InterPro" id="IPR013328">
    <property type="entry name" value="6PGD_dom2"/>
</dbReference>
<dbReference type="GO" id="GO:0016616">
    <property type="term" value="F:oxidoreductase activity, acting on the CH-OH group of donors, NAD or NADP as acceptor"/>
    <property type="evidence" value="ECO:0007669"/>
    <property type="project" value="TreeGrafter"/>
</dbReference>
<dbReference type="Pfam" id="PF08125">
    <property type="entry name" value="Mannitol_dh_C"/>
    <property type="match status" value="1"/>
</dbReference>
<keyword evidence="1" id="KW-0560">Oxidoreductase</keyword>
<keyword evidence="5" id="KW-1185">Reference proteome</keyword>
<dbReference type="InterPro" id="IPR013118">
    <property type="entry name" value="Mannitol_DH_C"/>
</dbReference>
<dbReference type="EMBL" id="QQTP01000015">
    <property type="protein sequence ID" value="RDJ20794.1"/>
    <property type="molecule type" value="Genomic_DNA"/>
</dbReference>
<dbReference type="InterPro" id="IPR050988">
    <property type="entry name" value="Mannitol_DH/Oxidoreductase"/>
</dbReference>
<feature type="domain" description="Mannitol dehydrogenase C-terminal" evidence="3">
    <location>
        <begin position="312"/>
        <end position="503"/>
    </location>
</feature>
<dbReference type="PANTHER" id="PTHR43362">
    <property type="entry name" value="MANNITOL DEHYDROGENASE DSF1-RELATED"/>
    <property type="match status" value="1"/>
</dbReference>
<evidence type="ECO:0000259" key="2">
    <source>
        <dbReference type="Pfam" id="PF01232"/>
    </source>
</evidence>
<dbReference type="Gene3D" id="3.40.50.720">
    <property type="entry name" value="NAD(P)-binding Rossmann-like Domain"/>
    <property type="match status" value="1"/>
</dbReference>
<dbReference type="Pfam" id="PF01232">
    <property type="entry name" value="Mannitol_dh"/>
    <property type="match status" value="1"/>
</dbReference>
<evidence type="ECO:0000313" key="4">
    <source>
        <dbReference type="EMBL" id="RDJ20794.1"/>
    </source>
</evidence>
<dbReference type="AlphaFoldDB" id="A0A370L0M0"/>
<feature type="domain" description="Mannitol dehydrogenase N-terminal" evidence="2">
    <location>
        <begin position="56"/>
        <end position="302"/>
    </location>
</feature>
<organism evidence="4 5">
    <name type="scientific">Bosea caraganae</name>
    <dbReference type="NCBI Taxonomy" id="2763117"/>
    <lineage>
        <taxon>Bacteria</taxon>
        <taxon>Pseudomonadati</taxon>
        <taxon>Pseudomonadota</taxon>
        <taxon>Alphaproteobacteria</taxon>
        <taxon>Hyphomicrobiales</taxon>
        <taxon>Boseaceae</taxon>
        <taxon>Bosea</taxon>
    </lineage>
</organism>
<accession>A0A370L0M0</accession>
<dbReference type="PRINTS" id="PR00084">
    <property type="entry name" value="MTLDHDRGNASE"/>
</dbReference>
<dbReference type="PANTHER" id="PTHR43362:SF1">
    <property type="entry name" value="MANNITOL DEHYDROGENASE 2-RELATED"/>
    <property type="match status" value="1"/>
</dbReference>
<dbReference type="InterPro" id="IPR000669">
    <property type="entry name" value="Mannitol_DH"/>
</dbReference>
<dbReference type="SUPFAM" id="SSF48179">
    <property type="entry name" value="6-phosphogluconate dehydrogenase C-terminal domain-like"/>
    <property type="match status" value="1"/>
</dbReference>
<reference evidence="5" key="1">
    <citation type="submission" date="2018-07" db="EMBL/GenBank/DDBJ databases">
        <authorList>
            <person name="Safronova V.I."/>
            <person name="Chirak E.R."/>
            <person name="Sazanova A.L."/>
        </authorList>
    </citation>
    <scope>NUCLEOTIDE SEQUENCE [LARGE SCALE GENOMIC DNA]</scope>
    <source>
        <strain evidence="5">RCAM04685</strain>
    </source>
</reference>
<evidence type="ECO:0000259" key="3">
    <source>
        <dbReference type="Pfam" id="PF08125"/>
    </source>
</evidence>